<comment type="caution">
    <text evidence="1">The sequence shown here is derived from an EMBL/GenBank/DDBJ whole genome shotgun (WGS) entry which is preliminary data.</text>
</comment>
<gene>
    <name evidence="1" type="ORF">DPEC_G00150670</name>
</gene>
<evidence type="ECO:0000313" key="2">
    <source>
        <dbReference type="Proteomes" id="UP001157502"/>
    </source>
</evidence>
<sequence>MPIVLAGGAPVRQRAPNKNGRTNEGRILSNGSGAPTRPWARSTRCSAKREGELWNQGRSLKGEQKGPSSQEPGSADAARLRIVLVAARPFSGAIYPAP</sequence>
<proteinExistence type="predicted"/>
<name>A0ACC2GJ76_DALPE</name>
<organism evidence="1 2">
    <name type="scientific">Dallia pectoralis</name>
    <name type="common">Alaska blackfish</name>
    <dbReference type="NCBI Taxonomy" id="75939"/>
    <lineage>
        <taxon>Eukaryota</taxon>
        <taxon>Metazoa</taxon>
        <taxon>Chordata</taxon>
        <taxon>Craniata</taxon>
        <taxon>Vertebrata</taxon>
        <taxon>Euteleostomi</taxon>
        <taxon>Actinopterygii</taxon>
        <taxon>Neopterygii</taxon>
        <taxon>Teleostei</taxon>
        <taxon>Protacanthopterygii</taxon>
        <taxon>Esociformes</taxon>
        <taxon>Umbridae</taxon>
        <taxon>Dallia</taxon>
    </lineage>
</organism>
<accession>A0ACC2GJ76</accession>
<keyword evidence="2" id="KW-1185">Reference proteome</keyword>
<protein>
    <submittedName>
        <fullName evidence="1">Uncharacterized protein</fullName>
    </submittedName>
</protein>
<dbReference type="Proteomes" id="UP001157502">
    <property type="component" value="Chromosome 12"/>
</dbReference>
<dbReference type="EMBL" id="CM055739">
    <property type="protein sequence ID" value="KAJ8003663.1"/>
    <property type="molecule type" value="Genomic_DNA"/>
</dbReference>
<reference evidence="1" key="1">
    <citation type="submission" date="2021-05" db="EMBL/GenBank/DDBJ databases">
        <authorList>
            <person name="Pan Q."/>
            <person name="Jouanno E."/>
            <person name="Zahm M."/>
            <person name="Klopp C."/>
            <person name="Cabau C."/>
            <person name="Louis A."/>
            <person name="Berthelot C."/>
            <person name="Parey E."/>
            <person name="Roest Crollius H."/>
            <person name="Montfort J."/>
            <person name="Robinson-Rechavi M."/>
            <person name="Bouchez O."/>
            <person name="Lampietro C."/>
            <person name="Lopez Roques C."/>
            <person name="Donnadieu C."/>
            <person name="Postlethwait J."/>
            <person name="Bobe J."/>
            <person name="Dillon D."/>
            <person name="Chandos A."/>
            <person name="von Hippel F."/>
            <person name="Guiguen Y."/>
        </authorList>
    </citation>
    <scope>NUCLEOTIDE SEQUENCE</scope>
    <source>
        <strain evidence="1">YG-Jan2019</strain>
    </source>
</reference>
<evidence type="ECO:0000313" key="1">
    <source>
        <dbReference type="EMBL" id="KAJ8003663.1"/>
    </source>
</evidence>